<gene>
    <name evidence="2" type="ORF">Esi_0085_0071</name>
</gene>
<reference evidence="2 3" key="1">
    <citation type="journal article" date="2010" name="Nature">
        <title>The Ectocarpus genome and the independent evolution of multicellularity in brown algae.</title>
        <authorList>
            <person name="Cock J.M."/>
            <person name="Sterck L."/>
            <person name="Rouze P."/>
            <person name="Scornet D."/>
            <person name="Allen A.E."/>
            <person name="Amoutzias G."/>
            <person name="Anthouard V."/>
            <person name="Artiguenave F."/>
            <person name="Aury J.M."/>
            <person name="Badger J.H."/>
            <person name="Beszteri B."/>
            <person name="Billiau K."/>
            <person name="Bonnet E."/>
            <person name="Bothwell J.H."/>
            <person name="Bowler C."/>
            <person name="Boyen C."/>
            <person name="Brownlee C."/>
            <person name="Carrano C.J."/>
            <person name="Charrier B."/>
            <person name="Cho G.Y."/>
            <person name="Coelho S.M."/>
            <person name="Collen J."/>
            <person name="Corre E."/>
            <person name="Da Silva C."/>
            <person name="Delage L."/>
            <person name="Delaroque N."/>
            <person name="Dittami S.M."/>
            <person name="Doulbeau S."/>
            <person name="Elias M."/>
            <person name="Farnham G."/>
            <person name="Gachon C.M."/>
            <person name="Gschloessl B."/>
            <person name="Heesch S."/>
            <person name="Jabbari K."/>
            <person name="Jubin C."/>
            <person name="Kawai H."/>
            <person name="Kimura K."/>
            <person name="Kloareg B."/>
            <person name="Kupper F.C."/>
            <person name="Lang D."/>
            <person name="Le Bail A."/>
            <person name="Leblanc C."/>
            <person name="Lerouge P."/>
            <person name="Lohr M."/>
            <person name="Lopez P.J."/>
            <person name="Martens C."/>
            <person name="Maumus F."/>
            <person name="Michel G."/>
            <person name="Miranda-Saavedra D."/>
            <person name="Morales J."/>
            <person name="Moreau H."/>
            <person name="Motomura T."/>
            <person name="Nagasato C."/>
            <person name="Napoli C.A."/>
            <person name="Nelson D.R."/>
            <person name="Nyvall-Collen P."/>
            <person name="Peters A.F."/>
            <person name="Pommier C."/>
            <person name="Potin P."/>
            <person name="Poulain J."/>
            <person name="Quesneville H."/>
            <person name="Read B."/>
            <person name="Rensing S.A."/>
            <person name="Ritter A."/>
            <person name="Rousvoal S."/>
            <person name="Samanta M."/>
            <person name="Samson G."/>
            <person name="Schroeder D.C."/>
            <person name="Segurens B."/>
            <person name="Strittmatter M."/>
            <person name="Tonon T."/>
            <person name="Tregear J.W."/>
            <person name="Valentin K."/>
            <person name="von Dassow P."/>
            <person name="Yamagishi T."/>
            <person name="Van de Peer Y."/>
            <person name="Wincker P."/>
        </authorList>
    </citation>
    <scope>NUCLEOTIDE SEQUENCE [LARGE SCALE GENOMIC DNA]</scope>
    <source>
        <strain evidence="3">Ec32 / CCAP1310/4</strain>
    </source>
</reference>
<feature type="signal peptide" evidence="1">
    <location>
        <begin position="1"/>
        <end position="33"/>
    </location>
</feature>
<dbReference type="InParanoid" id="D7G7T2"/>
<dbReference type="OMA" id="HIAIIVE"/>
<dbReference type="EMBL" id="FN649741">
    <property type="protein sequence ID" value="CBJ27813.1"/>
    <property type="molecule type" value="Genomic_DNA"/>
</dbReference>
<organism evidence="2 3">
    <name type="scientific">Ectocarpus siliculosus</name>
    <name type="common">Brown alga</name>
    <name type="synonym">Conferva siliculosa</name>
    <dbReference type="NCBI Taxonomy" id="2880"/>
    <lineage>
        <taxon>Eukaryota</taxon>
        <taxon>Sar</taxon>
        <taxon>Stramenopiles</taxon>
        <taxon>Ochrophyta</taxon>
        <taxon>PX clade</taxon>
        <taxon>Phaeophyceae</taxon>
        <taxon>Ectocarpales</taxon>
        <taxon>Ectocarpaceae</taxon>
        <taxon>Ectocarpus</taxon>
    </lineage>
</organism>
<sequence>MVILGQRAAALAGPWHAALLLLLLSSLRQLGFCSALLGVAPPHRSNFKMFKARYPLEGGPPQVKLHIAIIVEDSRSTGEKGGRPNSEDRDTGRRLVLFDFLPKEPTAFETTLRLLTGNDVPGNLRERELRFLPPGSVYVGESDATIGDMRGFVAKYPDRLSLVSNNCFSFVDAFVARHRLE</sequence>
<dbReference type="PANTHER" id="PTHR36342">
    <property type="entry name" value="PTB DOMAIN ENGULFMENT ADAPTER"/>
    <property type="match status" value="1"/>
</dbReference>
<feature type="chain" id="PRO_5003095874" evidence="1">
    <location>
        <begin position="34"/>
        <end position="181"/>
    </location>
</feature>
<proteinExistence type="predicted"/>
<dbReference type="AlphaFoldDB" id="D7G7T2"/>
<keyword evidence="1" id="KW-0732">Signal</keyword>
<dbReference type="PANTHER" id="PTHR36342:SF1">
    <property type="entry name" value="PTB DOMAIN ENGULFMENT ADAPTER"/>
    <property type="match status" value="1"/>
</dbReference>
<accession>D7G7T2</accession>
<evidence type="ECO:0000313" key="2">
    <source>
        <dbReference type="EMBL" id="CBJ27813.1"/>
    </source>
</evidence>
<evidence type="ECO:0000313" key="3">
    <source>
        <dbReference type="Proteomes" id="UP000002630"/>
    </source>
</evidence>
<dbReference type="Proteomes" id="UP000002630">
    <property type="component" value="Linkage Group LG16"/>
</dbReference>
<evidence type="ECO:0000256" key="1">
    <source>
        <dbReference type="SAM" id="SignalP"/>
    </source>
</evidence>
<dbReference type="EMBL" id="FN649086">
    <property type="protein sequence ID" value="CBJ27813.1"/>
    <property type="molecule type" value="Genomic_DNA"/>
</dbReference>
<keyword evidence="3" id="KW-1185">Reference proteome</keyword>
<protein>
    <submittedName>
        <fullName evidence="2">Uncharacterized protein</fullName>
    </submittedName>
</protein>
<name>D7G7T2_ECTSI</name>